<dbReference type="EC" id="5.6.2.4" evidence="5"/>
<evidence type="ECO:0000256" key="5">
    <source>
        <dbReference type="ARBA" id="ARBA00034808"/>
    </source>
</evidence>
<dbReference type="Proteomes" id="UP000813824">
    <property type="component" value="Unassembled WGS sequence"/>
</dbReference>
<evidence type="ECO:0000256" key="6">
    <source>
        <dbReference type="SAM" id="MobiDB-lite"/>
    </source>
</evidence>
<dbReference type="SMART" id="SM00490">
    <property type="entry name" value="HELICc"/>
    <property type="match status" value="1"/>
</dbReference>
<protein>
    <recommendedName>
        <fullName evidence="5">DNA 3'-5' helicase</fullName>
        <ecNumber evidence="5">5.6.2.4</ecNumber>
    </recommendedName>
</protein>
<feature type="region of interest" description="Disordered" evidence="6">
    <location>
        <begin position="1"/>
        <end position="22"/>
    </location>
</feature>
<evidence type="ECO:0000256" key="2">
    <source>
        <dbReference type="ARBA" id="ARBA00022741"/>
    </source>
</evidence>
<dbReference type="SUPFAM" id="SSF52540">
    <property type="entry name" value="P-loop containing nucleoside triphosphate hydrolases"/>
    <property type="match status" value="1"/>
</dbReference>
<dbReference type="Gene3D" id="3.40.50.300">
    <property type="entry name" value="P-loop containing nucleotide triphosphate hydrolases"/>
    <property type="match status" value="2"/>
</dbReference>
<name>A0A8K0XMM0_9AGAR</name>
<dbReference type="PROSITE" id="PS51194">
    <property type="entry name" value="HELICASE_CTER"/>
    <property type="match status" value="1"/>
</dbReference>
<dbReference type="InterPro" id="IPR027417">
    <property type="entry name" value="P-loop_NTPase"/>
</dbReference>
<dbReference type="InterPro" id="IPR014001">
    <property type="entry name" value="Helicase_ATP-bd"/>
</dbReference>
<evidence type="ECO:0000313" key="10">
    <source>
        <dbReference type="Proteomes" id="UP000813824"/>
    </source>
</evidence>
<dbReference type="GO" id="GO:0005737">
    <property type="term" value="C:cytoplasm"/>
    <property type="evidence" value="ECO:0007669"/>
    <property type="project" value="TreeGrafter"/>
</dbReference>
<dbReference type="AlphaFoldDB" id="A0A8K0XMM0"/>
<dbReference type="PROSITE" id="PS51192">
    <property type="entry name" value="HELICASE_ATP_BIND_1"/>
    <property type="match status" value="1"/>
</dbReference>
<sequence length="462" mass="52301">MAPTTAQKGPPSQTTGLRSHEQERAASYALLEKARSNAAKECRYNSQEARRSMTERCQQATGLVPYPEQLDIAECVILGVDCTVIARTGWGKTLPFALPQFYLKDRIIIIQSPLNVLEVDQETRFNKMGLSAIALNSETYTDDVHKAIVAGKYNIILAGPELCLNTEGRFRPLLRTPTFAKRIAAYIIDEAHCITQWGDSFRTTYSELGTLRAFTSLKIPVVALSATFPPAALEQARKSLLINADFAFHLNIGNDRPNIAWEVRHMATGKSSYESLAFLIPENLNDDSQFSRTMVFFDDISISMKARRWFLSQIPESLRHRVKTYNSRMTAFAKRRVMKLFRRGKIDILFTTEAAGMGCDIPDIEVVVQYMVPGSLSIWMQRAGRAGRLQSIKARAVLLVQPSIFQERGRATRREGDEIIHVKEIEEGLRRWIETTECRRNVSDVYFNNPPGRKCTSQLRQL</sequence>
<organism evidence="9 10">
    <name type="scientific">Cristinia sonorae</name>
    <dbReference type="NCBI Taxonomy" id="1940300"/>
    <lineage>
        <taxon>Eukaryota</taxon>
        <taxon>Fungi</taxon>
        <taxon>Dikarya</taxon>
        <taxon>Basidiomycota</taxon>
        <taxon>Agaricomycotina</taxon>
        <taxon>Agaricomycetes</taxon>
        <taxon>Agaricomycetidae</taxon>
        <taxon>Agaricales</taxon>
        <taxon>Pleurotineae</taxon>
        <taxon>Stephanosporaceae</taxon>
        <taxon>Cristinia</taxon>
    </lineage>
</organism>
<evidence type="ECO:0000259" key="7">
    <source>
        <dbReference type="PROSITE" id="PS51192"/>
    </source>
</evidence>
<feature type="domain" description="Helicase C-terminal" evidence="8">
    <location>
        <begin position="272"/>
        <end position="446"/>
    </location>
</feature>
<evidence type="ECO:0000256" key="3">
    <source>
        <dbReference type="ARBA" id="ARBA00022840"/>
    </source>
</evidence>
<dbReference type="OrthoDB" id="2499463at2759"/>
<evidence type="ECO:0000256" key="1">
    <source>
        <dbReference type="ARBA" id="ARBA00005446"/>
    </source>
</evidence>
<comment type="similarity">
    <text evidence="1">Belongs to the helicase family. RecQ subfamily.</text>
</comment>
<keyword evidence="3" id="KW-0067">ATP-binding</keyword>
<dbReference type="GO" id="GO:0043138">
    <property type="term" value="F:3'-5' DNA helicase activity"/>
    <property type="evidence" value="ECO:0007669"/>
    <property type="project" value="UniProtKB-EC"/>
</dbReference>
<evidence type="ECO:0000259" key="8">
    <source>
        <dbReference type="PROSITE" id="PS51194"/>
    </source>
</evidence>
<dbReference type="PANTHER" id="PTHR13710">
    <property type="entry name" value="DNA HELICASE RECQ FAMILY MEMBER"/>
    <property type="match status" value="1"/>
</dbReference>
<evidence type="ECO:0000256" key="4">
    <source>
        <dbReference type="ARBA" id="ARBA00034617"/>
    </source>
</evidence>
<dbReference type="InterPro" id="IPR011545">
    <property type="entry name" value="DEAD/DEAH_box_helicase_dom"/>
</dbReference>
<dbReference type="Pfam" id="PF00271">
    <property type="entry name" value="Helicase_C"/>
    <property type="match status" value="1"/>
</dbReference>
<evidence type="ECO:0000313" key="9">
    <source>
        <dbReference type="EMBL" id="KAH8093844.1"/>
    </source>
</evidence>
<accession>A0A8K0XMM0</accession>
<dbReference type="PANTHER" id="PTHR13710:SF154">
    <property type="entry name" value="RECQ HELICASE, PUTATIVE (AFU_ORTHOLOGUE AFUA_6G14720)-RELATED"/>
    <property type="match status" value="1"/>
</dbReference>
<dbReference type="Pfam" id="PF00270">
    <property type="entry name" value="DEAD"/>
    <property type="match status" value="1"/>
</dbReference>
<dbReference type="InterPro" id="IPR001650">
    <property type="entry name" value="Helicase_C-like"/>
</dbReference>
<dbReference type="SMART" id="SM00487">
    <property type="entry name" value="DEXDc"/>
    <property type="match status" value="1"/>
</dbReference>
<dbReference type="EMBL" id="JAEVFJ010000027">
    <property type="protein sequence ID" value="KAH8093844.1"/>
    <property type="molecule type" value="Genomic_DNA"/>
</dbReference>
<dbReference type="GO" id="GO:0005524">
    <property type="term" value="F:ATP binding"/>
    <property type="evidence" value="ECO:0007669"/>
    <property type="project" value="UniProtKB-KW"/>
</dbReference>
<gene>
    <name evidence="9" type="ORF">BXZ70DRAFT_897073</name>
</gene>
<reference evidence="9" key="1">
    <citation type="journal article" date="2021" name="New Phytol.">
        <title>Evolutionary innovations through gain and loss of genes in the ectomycorrhizal Boletales.</title>
        <authorList>
            <person name="Wu G."/>
            <person name="Miyauchi S."/>
            <person name="Morin E."/>
            <person name="Kuo A."/>
            <person name="Drula E."/>
            <person name="Varga T."/>
            <person name="Kohler A."/>
            <person name="Feng B."/>
            <person name="Cao Y."/>
            <person name="Lipzen A."/>
            <person name="Daum C."/>
            <person name="Hundley H."/>
            <person name="Pangilinan J."/>
            <person name="Johnson J."/>
            <person name="Barry K."/>
            <person name="LaButti K."/>
            <person name="Ng V."/>
            <person name="Ahrendt S."/>
            <person name="Min B."/>
            <person name="Choi I.G."/>
            <person name="Park H."/>
            <person name="Plett J.M."/>
            <person name="Magnuson J."/>
            <person name="Spatafora J.W."/>
            <person name="Nagy L.G."/>
            <person name="Henrissat B."/>
            <person name="Grigoriev I.V."/>
            <person name="Yang Z.L."/>
            <person name="Xu J."/>
            <person name="Martin F.M."/>
        </authorList>
    </citation>
    <scope>NUCLEOTIDE SEQUENCE</scope>
    <source>
        <strain evidence="9">KKN 215</strain>
    </source>
</reference>
<dbReference type="GO" id="GO:0000724">
    <property type="term" value="P:double-strand break repair via homologous recombination"/>
    <property type="evidence" value="ECO:0007669"/>
    <property type="project" value="TreeGrafter"/>
</dbReference>
<feature type="compositionally biased region" description="Polar residues" evidence="6">
    <location>
        <begin position="1"/>
        <end position="17"/>
    </location>
</feature>
<dbReference type="GO" id="GO:0005694">
    <property type="term" value="C:chromosome"/>
    <property type="evidence" value="ECO:0007669"/>
    <property type="project" value="TreeGrafter"/>
</dbReference>
<keyword evidence="2" id="KW-0547">Nucleotide-binding</keyword>
<keyword evidence="10" id="KW-1185">Reference proteome</keyword>
<proteinExistence type="inferred from homology"/>
<dbReference type="GO" id="GO:0016787">
    <property type="term" value="F:hydrolase activity"/>
    <property type="evidence" value="ECO:0007669"/>
    <property type="project" value="UniProtKB-KW"/>
</dbReference>
<dbReference type="GO" id="GO:0003676">
    <property type="term" value="F:nucleic acid binding"/>
    <property type="evidence" value="ECO:0007669"/>
    <property type="project" value="InterPro"/>
</dbReference>
<dbReference type="GO" id="GO:0009378">
    <property type="term" value="F:four-way junction helicase activity"/>
    <property type="evidence" value="ECO:0007669"/>
    <property type="project" value="TreeGrafter"/>
</dbReference>
<comment type="catalytic activity">
    <reaction evidence="4">
        <text>Couples ATP hydrolysis with the unwinding of duplex DNA by translocating in the 3'-5' direction.</text>
        <dbReference type="EC" id="5.6.2.4"/>
    </reaction>
</comment>
<comment type="caution">
    <text evidence="9">The sequence shown here is derived from an EMBL/GenBank/DDBJ whole genome shotgun (WGS) entry which is preliminary data.</text>
</comment>
<feature type="domain" description="Helicase ATP-binding" evidence="7">
    <location>
        <begin position="73"/>
        <end position="246"/>
    </location>
</feature>
<keyword evidence="9" id="KW-0378">Hydrolase</keyword>